<dbReference type="SUPFAM" id="SSF55785">
    <property type="entry name" value="PYP-like sensor domain (PAS domain)"/>
    <property type="match status" value="1"/>
</dbReference>
<dbReference type="PROSITE" id="PS50112">
    <property type="entry name" value="PAS"/>
    <property type="match status" value="1"/>
</dbReference>
<name>Q0EW86_9PROT</name>
<evidence type="ECO:0000313" key="5">
    <source>
        <dbReference type="EMBL" id="EAU53585.1"/>
    </source>
</evidence>
<dbReference type="GO" id="GO:0006355">
    <property type="term" value="P:regulation of DNA-templated transcription"/>
    <property type="evidence" value="ECO:0007669"/>
    <property type="project" value="InterPro"/>
</dbReference>
<dbReference type="eggNOG" id="COG2206">
    <property type="taxonomic scope" value="Bacteria"/>
</dbReference>
<comment type="caution">
    <text evidence="5">The sequence shown here is derived from an EMBL/GenBank/DDBJ whole genome shotgun (WGS) entry which is preliminary data.</text>
</comment>
<dbReference type="SUPFAM" id="SSF109604">
    <property type="entry name" value="HD-domain/PDEase-like"/>
    <property type="match status" value="1"/>
</dbReference>
<dbReference type="HOGENOM" id="CLU_000445_92_13_0"/>
<dbReference type="CDD" id="cd00130">
    <property type="entry name" value="PAS"/>
    <property type="match status" value="1"/>
</dbReference>
<dbReference type="GO" id="GO:0008081">
    <property type="term" value="F:phosphoric diester hydrolase activity"/>
    <property type="evidence" value="ECO:0007669"/>
    <property type="project" value="UniProtKB-ARBA"/>
</dbReference>
<dbReference type="InterPro" id="IPR006674">
    <property type="entry name" value="HD_domain"/>
</dbReference>
<dbReference type="InParanoid" id="Q0EW86"/>
<accession>Q0EW86</accession>
<dbReference type="NCBIfam" id="TIGR00277">
    <property type="entry name" value="HDIG"/>
    <property type="match status" value="1"/>
</dbReference>
<dbReference type="PANTHER" id="PTHR43155">
    <property type="entry name" value="CYCLIC DI-GMP PHOSPHODIESTERASE PA4108-RELATED"/>
    <property type="match status" value="1"/>
</dbReference>
<keyword evidence="1" id="KW-1133">Transmembrane helix</keyword>
<dbReference type="EMBL" id="AATS01000021">
    <property type="protein sequence ID" value="EAU53585.1"/>
    <property type="molecule type" value="Genomic_DNA"/>
</dbReference>
<dbReference type="SMART" id="SM00471">
    <property type="entry name" value="HDc"/>
    <property type="match status" value="1"/>
</dbReference>
<dbReference type="SMART" id="SM00091">
    <property type="entry name" value="PAS"/>
    <property type="match status" value="1"/>
</dbReference>
<dbReference type="Gene3D" id="3.30.450.20">
    <property type="entry name" value="PAS domain"/>
    <property type="match status" value="1"/>
</dbReference>
<sequence>MDKNKTVTARDRQKRKGLFRAVLLYLLVIAVVEFMIMLSINGLDHKLEWLTVAILDAALLIIVLFPISYFMILKPLHAHLLQALRQSEDQFQSLTKTATDAILGVDEFGKISIWNDAATKMLGYKASYAIGHSLDTLVVPQGYRATLRDALAYHHDSDRGNGGGETLELVLLHKDGTEIPVELSASSYLRNGCRHATAIIRNINHRKQTEAELLSLTERLRKSLITTVQIVARAAEAKDSYTGGHQLRVSRLARRMAQEVGLESQQVEGIRLGALVHDIGKIQIPSELLSKPTKLSAAEFELIKEHALNGYNILKGIEFPWPIAEIAYQHHERWDGSGYPQGLKGEAICLEARVVAVADVVEAIGSHRPYRASKGHQEALDEITKNRGKKYCPIAVDACLKVFADNFSFE</sequence>
<dbReference type="InterPro" id="IPR006675">
    <property type="entry name" value="HDIG_dom"/>
</dbReference>
<dbReference type="NCBIfam" id="TIGR00229">
    <property type="entry name" value="sensory_box"/>
    <property type="match status" value="1"/>
</dbReference>
<protein>
    <submittedName>
        <fullName evidence="5">Response regulator/sensory box/HDIG domain protein</fullName>
    </submittedName>
</protein>
<evidence type="ECO:0000313" key="6">
    <source>
        <dbReference type="Proteomes" id="UP000005297"/>
    </source>
</evidence>
<organism evidence="5 6">
    <name type="scientific">Mariprofundus ferrooxydans PV-1</name>
    <dbReference type="NCBI Taxonomy" id="314345"/>
    <lineage>
        <taxon>Bacteria</taxon>
        <taxon>Pseudomonadati</taxon>
        <taxon>Pseudomonadota</taxon>
        <taxon>Candidatius Mariprofundia</taxon>
        <taxon>Mariprofundales</taxon>
        <taxon>Mariprofundaceae</taxon>
        <taxon>Mariprofundus</taxon>
    </lineage>
</organism>
<keyword evidence="6" id="KW-1185">Reference proteome</keyword>
<dbReference type="CDD" id="cd00077">
    <property type="entry name" value="HDc"/>
    <property type="match status" value="1"/>
</dbReference>
<dbReference type="InterPro" id="IPR003607">
    <property type="entry name" value="HD/PDEase_dom"/>
</dbReference>
<keyword evidence="1" id="KW-0472">Membrane</keyword>
<gene>
    <name evidence="5" type="ORF">SPV1_03068</name>
</gene>
<dbReference type="InterPro" id="IPR013767">
    <property type="entry name" value="PAS_fold"/>
</dbReference>
<evidence type="ECO:0000259" key="2">
    <source>
        <dbReference type="PROSITE" id="PS50112"/>
    </source>
</evidence>
<dbReference type="InterPro" id="IPR035965">
    <property type="entry name" value="PAS-like_dom_sf"/>
</dbReference>
<dbReference type="PROSITE" id="PS51832">
    <property type="entry name" value="HD_GYP"/>
    <property type="match status" value="1"/>
</dbReference>
<dbReference type="PANTHER" id="PTHR43155:SF2">
    <property type="entry name" value="CYCLIC DI-GMP PHOSPHODIESTERASE PA4108"/>
    <property type="match status" value="1"/>
</dbReference>
<dbReference type="Pfam" id="PF00989">
    <property type="entry name" value="PAS"/>
    <property type="match status" value="1"/>
</dbReference>
<dbReference type="STRING" id="314344.AL013_05730"/>
<dbReference type="Proteomes" id="UP000005297">
    <property type="component" value="Unassembled WGS sequence"/>
</dbReference>
<dbReference type="InterPro" id="IPR000014">
    <property type="entry name" value="PAS"/>
</dbReference>
<dbReference type="AlphaFoldDB" id="Q0EW86"/>
<evidence type="ECO:0000259" key="3">
    <source>
        <dbReference type="PROSITE" id="PS51831"/>
    </source>
</evidence>
<evidence type="ECO:0000259" key="4">
    <source>
        <dbReference type="PROSITE" id="PS51832"/>
    </source>
</evidence>
<feature type="domain" description="PAS" evidence="2">
    <location>
        <begin position="87"/>
        <end position="141"/>
    </location>
</feature>
<dbReference type="Pfam" id="PF13487">
    <property type="entry name" value="HD_5"/>
    <property type="match status" value="1"/>
</dbReference>
<keyword evidence="1" id="KW-0812">Transmembrane</keyword>
<reference evidence="5 6" key="1">
    <citation type="submission" date="2006-09" db="EMBL/GenBank/DDBJ databases">
        <authorList>
            <person name="Emerson D."/>
            <person name="Ferriera S."/>
            <person name="Johnson J."/>
            <person name="Kravitz S."/>
            <person name="Halpern A."/>
            <person name="Remington K."/>
            <person name="Beeson K."/>
            <person name="Tran B."/>
            <person name="Rogers Y.-H."/>
            <person name="Friedman R."/>
            <person name="Venter J.C."/>
        </authorList>
    </citation>
    <scope>NUCLEOTIDE SEQUENCE [LARGE SCALE GENOMIC DNA]</scope>
    <source>
        <strain evidence="5 6">PV-1</strain>
    </source>
</reference>
<feature type="domain" description="HD-GYP" evidence="4">
    <location>
        <begin position="220"/>
        <end position="410"/>
    </location>
</feature>
<evidence type="ECO:0000256" key="1">
    <source>
        <dbReference type="SAM" id="Phobius"/>
    </source>
</evidence>
<feature type="transmembrane region" description="Helical" evidence="1">
    <location>
        <begin position="21"/>
        <end position="43"/>
    </location>
</feature>
<proteinExistence type="predicted"/>
<dbReference type="PROSITE" id="PS51831">
    <property type="entry name" value="HD"/>
    <property type="match status" value="1"/>
</dbReference>
<feature type="domain" description="HD" evidence="3">
    <location>
        <begin position="242"/>
        <end position="364"/>
    </location>
</feature>
<feature type="transmembrane region" description="Helical" evidence="1">
    <location>
        <begin position="49"/>
        <end position="72"/>
    </location>
</feature>
<dbReference type="Gene3D" id="1.10.3210.10">
    <property type="entry name" value="Hypothetical protein af1432"/>
    <property type="match status" value="1"/>
</dbReference>
<dbReference type="InterPro" id="IPR037522">
    <property type="entry name" value="HD_GYP_dom"/>
</dbReference>